<dbReference type="Gene3D" id="3.40.50.150">
    <property type="entry name" value="Vaccinia Virus protein VP39"/>
    <property type="match status" value="1"/>
</dbReference>
<dbReference type="Pfam" id="PF13578">
    <property type="entry name" value="Methyltransf_24"/>
    <property type="match status" value="1"/>
</dbReference>
<gene>
    <name evidence="2" type="ORF">TSOC_000492</name>
</gene>
<reference evidence="2 3" key="1">
    <citation type="journal article" date="2017" name="Mol. Biol. Evol.">
        <title>The 4-celled Tetrabaena socialis nuclear genome reveals the essential components for genetic control of cell number at the origin of multicellularity in the volvocine lineage.</title>
        <authorList>
            <person name="Featherston J."/>
            <person name="Arakaki Y."/>
            <person name="Hanschen E.R."/>
            <person name="Ferris P.J."/>
            <person name="Michod R.E."/>
            <person name="Olson B.J.S.C."/>
            <person name="Nozaki H."/>
            <person name="Durand P.M."/>
        </authorList>
    </citation>
    <scope>NUCLEOTIDE SEQUENCE [LARGE SCALE GENOMIC DNA]</scope>
    <source>
        <strain evidence="2 3">NIES-571</strain>
    </source>
</reference>
<feature type="transmembrane region" description="Helical" evidence="1">
    <location>
        <begin position="155"/>
        <end position="174"/>
    </location>
</feature>
<evidence type="ECO:0000313" key="2">
    <source>
        <dbReference type="EMBL" id="PNH12562.1"/>
    </source>
</evidence>
<keyword evidence="1" id="KW-0812">Transmembrane</keyword>
<accession>A0A2J8AJ62</accession>
<dbReference type="Proteomes" id="UP000236333">
    <property type="component" value="Unassembled WGS sequence"/>
</dbReference>
<name>A0A2J8AJ62_9CHLO</name>
<feature type="transmembrane region" description="Helical" evidence="1">
    <location>
        <begin position="226"/>
        <end position="247"/>
    </location>
</feature>
<keyword evidence="1" id="KW-1133">Transmembrane helix</keyword>
<dbReference type="EMBL" id="PGGS01000007">
    <property type="protein sequence ID" value="PNH12562.1"/>
    <property type="molecule type" value="Genomic_DNA"/>
</dbReference>
<comment type="caution">
    <text evidence="2">The sequence shown here is derived from an EMBL/GenBank/DDBJ whole genome shotgun (WGS) entry which is preliminary data.</text>
</comment>
<keyword evidence="3" id="KW-1185">Reference proteome</keyword>
<dbReference type="InterPro" id="IPR029063">
    <property type="entry name" value="SAM-dependent_MTases_sf"/>
</dbReference>
<organism evidence="2 3">
    <name type="scientific">Tetrabaena socialis</name>
    <dbReference type="NCBI Taxonomy" id="47790"/>
    <lineage>
        <taxon>Eukaryota</taxon>
        <taxon>Viridiplantae</taxon>
        <taxon>Chlorophyta</taxon>
        <taxon>core chlorophytes</taxon>
        <taxon>Chlorophyceae</taxon>
        <taxon>CS clade</taxon>
        <taxon>Chlamydomonadales</taxon>
        <taxon>Tetrabaenaceae</taxon>
        <taxon>Tetrabaena</taxon>
    </lineage>
</organism>
<evidence type="ECO:0000313" key="3">
    <source>
        <dbReference type="Proteomes" id="UP000236333"/>
    </source>
</evidence>
<dbReference type="SUPFAM" id="SSF53335">
    <property type="entry name" value="S-adenosyl-L-methionine-dependent methyltransferases"/>
    <property type="match status" value="1"/>
</dbReference>
<protein>
    <submittedName>
        <fullName evidence="2">Uncharacterized protein</fullName>
    </submittedName>
</protein>
<feature type="transmembrane region" description="Helical" evidence="1">
    <location>
        <begin position="186"/>
        <end position="206"/>
    </location>
</feature>
<sequence>MLEIGSFQGRSALWALQNVLTHPESEIWCCDTFAGTPGEHSESQVEDLHSRFMFNIREHASKVNLLKGFSYDMLKQQPWATQKEEHFDIVYIDGDHQSRSAMEDAVLTYRLLKPGGVVIFDDYMGGDPTSPDYPKLGIDGFMTCYADSFETLHPIMWVLAGSISFTYVLIALYLSRLYSAMSQLRIYLLLSSHVSINCCILLTWIVCDRPYLLNLRYTVYQRTGSWHLGLGIDIMVLSQLLLSILVLSQVFLSNRYLSYFTCFKTNNPDETAKEEMDTASKEDLLKEFKDLLLSMLDDEVDESSKDELMRAIAGEIKKIKDA</sequence>
<dbReference type="CDD" id="cd02440">
    <property type="entry name" value="AdoMet_MTases"/>
    <property type="match status" value="1"/>
</dbReference>
<proteinExistence type="predicted"/>
<dbReference type="OrthoDB" id="541377at2759"/>
<keyword evidence="1" id="KW-0472">Membrane</keyword>
<evidence type="ECO:0000256" key="1">
    <source>
        <dbReference type="SAM" id="Phobius"/>
    </source>
</evidence>
<dbReference type="AlphaFoldDB" id="A0A2J8AJ62"/>